<protein>
    <submittedName>
        <fullName evidence="1">Uncharacterized protein</fullName>
    </submittedName>
</protein>
<dbReference type="RefSeq" id="WP_163774100.1">
    <property type="nucleotide sequence ID" value="NZ_JAAGXA010000017.1"/>
</dbReference>
<dbReference type="AlphaFoldDB" id="A0A6P0HNU0"/>
<comment type="caution">
    <text evidence="1">The sequence shown here is derived from an EMBL/GenBank/DDBJ whole genome shotgun (WGS) entry which is preliminary data.</text>
</comment>
<accession>A0A6P0HNU0</accession>
<dbReference type="EMBL" id="JAAGXA010000017">
    <property type="protein sequence ID" value="NEN80308.1"/>
    <property type="molecule type" value="Genomic_DNA"/>
</dbReference>
<proteinExistence type="predicted"/>
<evidence type="ECO:0000313" key="1">
    <source>
        <dbReference type="EMBL" id="NEN80308.1"/>
    </source>
</evidence>
<reference evidence="1 2" key="1">
    <citation type="journal article" date="2014" name="Int. J. Syst. Evol. Microbiol.">
        <title>Nocardioides zeae sp. nov., isolated from the stem of Zea mays.</title>
        <authorList>
            <person name="Glaeser S.P."/>
            <person name="McInroy J.A."/>
            <person name="Busse H.J."/>
            <person name="Kampfer P."/>
        </authorList>
    </citation>
    <scope>NUCLEOTIDE SEQUENCE [LARGE SCALE GENOMIC DNA]</scope>
    <source>
        <strain evidence="1 2">JCM 30728</strain>
    </source>
</reference>
<keyword evidence="2" id="KW-1185">Reference proteome</keyword>
<sequence length="114" mass="12224">MEMLDVELTAFTRRTGSVVVAHSATDLDHGLEPGATVVTRDQDGVVRAALVADLDFDLEDTYYRLTLGEVLRLDEAELAVAAALGAGDLPTRTGVERLLAEVGVSRPGHLRRVP</sequence>
<name>A0A6P0HNU0_9ACTN</name>
<dbReference type="Proteomes" id="UP000468687">
    <property type="component" value="Unassembled WGS sequence"/>
</dbReference>
<organism evidence="1 2">
    <name type="scientific">Nocardioides zeae</name>
    <dbReference type="NCBI Taxonomy" id="1457234"/>
    <lineage>
        <taxon>Bacteria</taxon>
        <taxon>Bacillati</taxon>
        <taxon>Actinomycetota</taxon>
        <taxon>Actinomycetes</taxon>
        <taxon>Propionibacteriales</taxon>
        <taxon>Nocardioidaceae</taxon>
        <taxon>Nocardioides</taxon>
    </lineage>
</organism>
<gene>
    <name evidence="1" type="ORF">G3T38_18790</name>
</gene>
<evidence type="ECO:0000313" key="2">
    <source>
        <dbReference type="Proteomes" id="UP000468687"/>
    </source>
</evidence>